<evidence type="ECO:0000256" key="1">
    <source>
        <dbReference type="SAM" id="Phobius"/>
    </source>
</evidence>
<feature type="transmembrane region" description="Helical" evidence="1">
    <location>
        <begin position="12"/>
        <end position="29"/>
    </location>
</feature>
<evidence type="ECO:0000313" key="4">
    <source>
        <dbReference type="Proteomes" id="UP000177507"/>
    </source>
</evidence>
<feature type="domain" description="CAAX prenyl protease 2/Lysostaphin resistance protein A-like" evidence="2">
    <location>
        <begin position="105"/>
        <end position="180"/>
    </location>
</feature>
<keyword evidence="1" id="KW-0472">Membrane</keyword>
<dbReference type="GO" id="GO:0004175">
    <property type="term" value="F:endopeptidase activity"/>
    <property type="evidence" value="ECO:0007669"/>
    <property type="project" value="UniProtKB-ARBA"/>
</dbReference>
<accession>A0A1F8EW67</accession>
<keyword evidence="1" id="KW-1133">Transmembrane helix</keyword>
<comment type="caution">
    <text evidence="3">The sequence shown here is derived from an EMBL/GenBank/DDBJ whole genome shotgun (WGS) entry which is preliminary data.</text>
</comment>
<feature type="transmembrane region" description="Helical" evidence="1">
    <location>
        <begin position="160"/>
        <end position="178"/>
    </location>
</feature>
<proteinExistence type="predicted"/>
<dbReference type="Pfam" id="PF02517">
    <property type="entry name" value="Rce1-like"/>
    <property type="match status" value="1"/>
</dbReference>
<sequence length="195" mass="22495">MVSKPRKRSKWAQLFWAVLFYILFVGAYWKFGMDLENYGPYYLLIVGGMAGINGFYGEGLKEIGLWPKNFRVAFYEFGWLLLTIAAIVSCLGILFGQARFSGPGQWLEYFLRYCAGGLFQQYLLNGFFVNRLVGFLEDDKNPHIPLIAGSFFALAHFPNWFLMIVTFFAGWACSAIFLRSIEAVRIYIFWAWLMG</sequence>
<evidence type="ECO:0000259" key="2">
    <source>
        <dbReference type="Pfam" id="PF02517"/>
    </source>
</evidence>
<protein>
    <recommendedName>
        <fullName evidence="2">CAAX prenyl protease 2/Lysostaphin resistance protein A-like domain-containing protein</fullName>
    </recommendedName>
</protein>
<dbReference type="EMBL" id="MGJI01000013">
    <property type="protein sequence ID" value="OGN05091.1"/>
    <property type="molecule type" value="Genomic_DNA"/>
</dbReference>
<evidence type="ECO:0000313" key="3">
    <source>
        <dbReference type="EMBL" id="OGN05091.1"/>
    </source>
</evidence>
<feature type="transmembrane region" description="Helical" evidence="1">
    <location>
        <begin position="72"/>
        <end position="95"/>
    </location>
</feature>
<dbReference type="Proteomes" id="UP000177507">
    <property type="component" value="Unassembled WGS sequence"/>
</dbReference>
<organism evidence="3 4">
    <name type="scientific">Candidatus Yanofskybacteria bacterium RIFCSPHIGHO2_01_FULL_44_17</name>
    <dbReference type="NCBI Taxonomy" id="1802668"/>
    <lineage>
        <taxon>Bacteria</taxon>
        <taxon>Candidatus Yanofskyibacteriota</taxon>
    </lineage>
</organism>
<dbReference type="InterPro" id="IPR003675">
    <property type="entry name" value="Rce1/LyrA-like_dom"/>
</dbReference>
<reference evidence="3 4" key="1">
    <citation type="journal article" date="2016" name="Nat. Commun.">
        <title>Thousands of microbial genomes shed light on interconnected biogeochemical processes in an aquifer system.</title>
        <authorList>
            <person name="Anantharaman K."/>
            <person name="Brown C.T."/>
            <person name="Hug L.A."/>
            <person name="Sharon I."/>
            <person name="Castelle C.J."/>
            <person name="Probst A.J."/>
            <person name="Thomas B.C."/>
            <person name="Singh A."/>
            <person name="Wilkins M.J."/>
            <person name="Karaoz U."/>
            <person name="Brodie E.L."/>
            <person name="Williams K.H."/>
            <person name="Hubbard S.S."/>
            <person name="Banfield J.F."/>
        </authorList>
    </citation>
    <scope>NUCLEOTIDE SEQUENCE [LARGE SCALE GENOMIC DNA]</scope>
</reference>
<feature type="transmembrane region" description="Helical" evidence="1">
    <location>
        <begin position="41"/>
        <end position="60"/>
    </location>
</feature>
<name>A0A1F8EW67_9BACT</name>
<dbReference type="AlphaFoldDB" id="A0A1F8EW67"/>
<gene>
    <name evidence="3" type="ORF">A2831_00210</name>
</gene>
<dbReference type="GO" id="GO:0080120">
    <property type="term" value="P:CAAX-box protein maturation"/>
    <property type="evidence" value="ECO:0007669"/>
    <property type="project" value="UniProtKB-ARBA"/>
</dbReference>
<keyword evidence="1" id="KW-0812">Transmembrane</keyword>